<organism evidence="2 3">
    <name type="scientific">Knoellia flava</name>
    <dbReference type="NCBI Taxonomy" id="913969"/>
    <lineage>
        <taxon>Bacteria</taxon>
        <taxon>Bacillati</taxon>
        <taxon>Actinomycetota</taxon>
        <taxon>Actinomycetes</taxon>
        <taxon>Micrococcales</taxon>
        <taxon>Intrasporangiaceae</taxon>
        <taxon>Knoellia</taxon>
    </lineage>
</organism>
<feature type="signal peptide" evidence="1">
    <location>
        <begin position="1"/>
        <end position="27"/>
    </location>
</feature>
<evidence type="ECO:0008006" key="4">
    <source>
        <dbReference type="Google" id="ProtNLM"/>
    </source>
</evidence>
<evidence type="ECO:0000256" key="1">
    <source>
        <dbReference type="SAM" id="SignalP"/>
    </source>
</evidence>
<gene>
    <name evidence="2" type="ORF">GCM10011314_27020</name>
</gene>
<comment type="caution">
    <text evidence="2">The sequence shown here is derived from an EMBL/GenBank/DDBJ whole genome shotgun (WGS) entry which is preliminary data.</text>
</comment>
<protein>
    <recommendedName>
        <fullName evidence="4">DUF3515 domain-containing protein</fullName>
    </recommendedName>
</protein>
<proteinExistence type="predicted"/>
<feature type="chain" id="PRO_5034673517" description="DUF3515 domain-containing protein" evidence="1">
    <location>
        <begin position="28"/>
        <end position="151"/>
    </location>
</feature>
<dbReference type="Proteomes" id="UP000628079">
    <property type="component" value="Unassembled WGS sequence"/>
</dbReference>
<reference evidence="2" key="2">
    <citation type="submission" date="2020-09" db="EMBL/GenBank/DDBJ databases">
        <authorList>
            <person name="Sun Q."/>
            <person name="Zhou Y."/>
        </authorList>
    </citation>
    <scope>NUCLEOTIDE SEQUENCE</scope>
    <source>
        <strain evidence="2">CGMCC 1.10749</strain>
    </source>
</reference>
<dbReference type="RefSeq" id="WP_229708689.1">
    <property type="nucleotide sequence ID" value="NZ_BMEA01000002.1"/>
</dbReference>
<reference evidence="2" key="1">
    <citation type="journal article" date="2014" name="Int. J. Syst. Evol. Microbiol.">
        <title>Complete genome sequence of Corynebacterium casei LMG S-19264T (=DSM 44701T), isolated from a smear-ripened cheese.</title>
        <authorList>
            <consortium name="US DOE Joint Genome Institute (JGI-PGF)"/>
            <person name="Walter F."/>
            <person name="Albersmeier A."/>
            <person name="Kalinowski J."/>
            <person name="Ruckert C."/>
        </authorList>
    </citation>
    <scope>NUCLEOTIDE SEQUENCE</scope>
    <source>
        <strain evidence="2">CGMCC 1.10749</strain>
    </source>
</reference>
<evidence type="ECO:0000313" key="2">
    <source>
        <dbReference type="EMBL" id="GGB85864.1"/>
    </source>
</evidence>
<name>A0A8H9FUY6_9MICO</name>
<dbReference type="EMBL" id="BMEA01000002">
    <property type="protein sequence ID" value="GGB85864.1"/>
    <property type="molecule type" value="Genomic_DNA"/>
</dbReference>
<evidence type="ECO:0000313" key="3">
    <source>
        <dbReference type="Proteomes" id="UP000628079"/>
    </source>
</evidence>
<keyword evidence="1" id="KW-0732">Signal</keyword>
<dbReference type="AlphaFoldDB" id="A0A8H9FUY6"/>
<sequence>MTRRTHVTTAVALCATAVVVLSGCSSAVEVAPAPLANGDVCRAAASAWPDEVGGKARREVSDAGAGTAYGDPPVIARCGVPALGPTTDDCIEVDGLGWVAQALSDGTRFTTFGRDPAIEVLVPKDYAPEPLLLPAFSAAAQKLPTNGLACR</sequence>
<dbReference type="Pfam" id="PF12028">
    <property type="entry name" value="DUF3515"/>
    <property type="match status" value="1"/>
</dbReference>
<accession>A0A8H9FUY6</accession>
<dbReference type="PROSITE" id="PS51257">
    <property type="entry name" value="PROKAR_LIPOPROTEIN"/>
    <property type="match status" value="1"/>
</dbReference>
<dbReference type="InterPro" id="IPR021903">
    <property type="entry name" value="DUF3515"/>
</dbReference>